<keyword evidence="1" id="KW-1133">Transmembrane helix</keyword>
<dbReference type="Proteomes" id="UP000657075">
    <property type="component" value="Unassembled WGS sequence"/>
</dbReference>
<keyword evidence="1" id="KW-0472">Membrane</keyword>
<feature type="transmembrane region" description="Helical" evidence="1">
    <location>
        <begin position="51"/>
        <end position="73"/>
    </location>
</feature>
<organism evidence="3 4">
    <name type="scientific">Vulcanisaeta souniana JCM 11219</name>
    <dbReference type="NCBI Taxonomy" id="1293586"/>
    <lineage>
        <taxon>Archaea</taxon>
        <taxon>Thermoproteota</taxon>
        <taxon>Thermoprotei</taxon>
        <taxon>Thermoproteales</taxon>
        <taxon>Thermoproteaceae</taxon>
        <taxon>Vulcanisaeta</taxon>
    </lineage>
</organism>
<keyword evidence="5" id="KW-1185">Reference proteome</keyword>
<reference evidence="2" key="4">
    <citation type="journal article" date="2023" name="Microbiol. Resour. Announc.">
        <title>Complete Genome Sequence of Vulcanisaeta souniana Strain IC-059, a Hyperthermophilic Archaeon Isolated from Hot Spring Water in Japan.</title>
        <authorList>
            <person name="Kato S."/>
            <person name="Itoh T."/>
            <person name="Wu L."/>
            <person name="Ma J."/>
            <person name="Ohkuma M."/>
        </authorList>
    </citation>
    <scope>NUCLEOTIDE SEQUENCE</scope>
    <source>
        <strain evidence="2">JCM 11219</strain>
    </source>
</reference>
<evidence type="ECO:0000313" key="4">
    <source>
        <dbReference type="Proteomes" id="UP000657075"/>
    </source>
</evidence>
<dbReference type="OrthoDB" id="28295at2157"/>
<dbReference type="RefSeq" id="WP_188603130.1">
    <property type="nucleotide sequence ID" value="NZ_AP026830.1"/>
</dbReference>
<reference evidence="3" key="2">
    <citation type="submission" date="2020-09" db="EMBL/GenBank/DDBJ databases">
        <authorList>
            <person name="Sun Q."/>
            <person name="Ohkuma M."/>
        </authorList>
    </citation>
    <scope>NUCLEOTIDE SEQUENCE</scope>
    <source>
        <strain evidence="3">JCM 11219</strain>
    </source>
</reference>
<dbReference type="EMBL" id="AP026830">
    <property type="protein sequence ID" value="BDR93389.1"/>
    <property type="molecule type" value="Genomic_DNA"/>
</dbReference>
<protein>
    <submittedName>
        <fullName evidence="3">Uncharacterized protein</fullName>
    </submittedName>
</protein>
<evidence type="ECO:0000313" key="3">
    <source>
        <dbReference type="EMBL" id="GGI76790.1"/>
    </source>
</evidence>
<sequence>MSSSATKRRVGLVLIGIGIALLLVASVLAYIELFTGISIPQPPSLESVLYVLAVVTYKVAFIAVIAWAGAILITRGLQAL</sequence>
<evidence type="ECO:0000313" key="5">
    <source>
        <dbReference type="Proteomes" id="UP001060771"/>
    </source>
</evidence>
<dbReference type="Proteomes" id="UP001060771">
    <property type="component" value="Chromosome"/>
</dbReference>
<evidence type="ECO:0000313" key="2">
    <source>
        <dbReference type="EMBL" id="BDR93389.1"/>
    </source>
</evidence>
<name>A0A830E796_9CREN</name>
<reference evidence="5" key="3">
    <citation type="submission" date="2022-09" db="EMBL/GenBank/DDBJ databases">
        <title>Complete genome sequence of Vulcanisaeta souniana.</title>
        <authorList>
            <person name="Kato S."/>
            <person name="Itoh T."/>
            <person name="Ohkuma M."/>
        </authorList>
    </citation>
    <scope>NUCLEOTIDE SEQUENCE [LARGE SCALE GENOMIC DNA]</scope>
    <source>
        <strain evidence="5">JCM 11219</strain>
    </source>
</reference>
<proteinExistence type="predicted"/>
<dbReference type="GeneID" id="76208022"/>
<gene>
    <name evidence="3" type="ORF">GCM10007112_11950</name>
    <name evidence="2" type="ORF">Vsou_24820</name>
</gene>
<keyword evidence="1" id="KW-0812">Transmembrane</keyword>
<feature type="transmembrane region" description="Helical" evidence="1">
    <location>
        <begin position="12"/>
        <end position="31"/>
    </location>
</feature>
<evidence type="ECO:0000256" key="1">
    <source>
        <dbReference type="SAM" id="Phobius"/>
    </source>
</evidence>
<accession>A0A830E796</accession>
<dbReference type="AlphaFoldDB" id="A0A830E796"/>
<dbReference type="EMBL" id="BMNM01000004">
    <property type="protein sequence ID" value="GGI76790.1"/>
    <property type="molecule type" value="Genomic_DNA"/>
</dbReference>
<reference evidence="3" key="1">
    <citation type="journal article" date="2014" name="Int. J. Syst. Evol. Microbiol.">
        <title>Complete genome sequence of Corynebacterium casei LMG S-19264T (=DSM 44701T), isolated from a smear-ripened cheese.</title>
        <authorList>
            <consortium name="US DOE Joint Genome Institute (JGI-PGF)"/>
            <person name="Walter F."/>
            <person name="Albersmeier A."/>
            <person name="Kalinowski J."/>
            <person name="Ruckert C."/>
        </authorList>
    </citation>
    <scope>NUCLEOTIDE SEQUENCE</scope>
    <source>
        <strain evidence="3">JCM 11219</strain>
    </source>
</reference>